<reference evidence="2 3" key="1">
    <citation type="submission" date="2019-12" db="EMBL/GenBank/DDBJ databases">
        <title>A genome sequence resource for the geographically widespread anthracnose pathogen Colletotrichum asianum.</title>
        <authorList>
            <person name="Meng Y."/>
        </authorList>
    </citation>
    <scope>NUCLEOTIDE SEQUENCE [LARGE SCALE GENOMIC DNA]</scope>
    <source>
        <strain evidence="2 3">ICMP 18580</strain>
    </source>
</reference>
<name>A0A8H3WLG6_9PEZI</name>
<dbReference type="AlphaFoldDB" id="A0A8H3WLG6"/>
<dbReference type="InterPro" id="IPR006683">
    <property type="entry name" value="Thioestr_dom"/>
</dbReference>
<gene>
    <name evidence="2" type="ORF">GQ607_006042</name>
</gene>
<evidence type="ECO:0000259" key="1">
    <source>
        <dbReference type="Pfam" id="PF03061"/>
    </source>
</evidence>
<dbReference type="PANTHER" id="PTHR47260">
    <property type="entry name" value="UPF0644 PROTEIN PB2B4.06"/>
    <property type="match status" value="1"/>
</dbReference>
<dbReference type="SUPFAM" id="SSF54637">
    <property type="entry name" value="Thioesterase/thiol ester dehydrase-isomerase"/>
    <property type="match status" value="1"/>
</dbReference>
<keyword evidence="3" id="KW-1185">Reference proteome</keyword>
<dbReference type="EMBL" id="WOWK01000028">
    <property type="protein sequence ID" value="KAF0326702.1"/>
    <property type="molecule type" value="Genomic_DNA"/>
</dbReference>
<accession>A0A8H3WLG6</accession>
<feature type="domain" description="Thioesterase" evidence="1">
    <location>
        <begin position="101"/>
        <end position="181"/>
    </location>
</feature>
<organism evidence="2 3">
    <name type="scientific">Colletotrichum asianum</name>
    <dbReference type="NCBI Taxonomy" id="702518"/>
    <lineage>
        <taxon>Eukaryota</taxon>
        <taxon>Fungi</taxon>
        <taxon>Dikarya</taxon>
        <taxon>Ascomycota</taxon>
        <taxon>Pezizomycotina</taxon>
        <taxon>Sordariomycetes</taxon>
        <taxon>Hypocreomycetidae</taxon>
        <taxon>Glomerellales</taxon>
        <taxon>Glomerellaceae</taxon>
        <taxon>Colletotrichum</taxon>
        <taxon>Colletotrichum gloeosporioides species complex</taxon>
    </lineage>
</organism>
<comment type="caution">
    <text evidence="2">The sequence shown here is derived from an EMBL/GenBank/DDBJ whole genome shotgun (WGS) entry which is preliminary data.</text>
</comment>
<dbReference type="PANTHER" id="PTHR47260:SF3">
    <property type="entry name" value="THIOESTERASE FAMILY PROTEIN (AFU_ORTHOLOGUE AFUA_7G03960)"/>
    <property type="match status" value="1"/>
</dbReference>
<evidence type="ECO:0000313" key="3">
    <source>
        <dbReference type="Proteomes" id="UP000434172"/>
    </source>
</evidence>
<dbReference type="Proteomes" id="UP000434172">
    <property type="component" value="Unassembled WGS sequence"/>
</dbReference>
<dbReference type="InterPro" id="IPR029069">
    <property type="entry name" value="HotDog_dom_sf"/>
</dbReference>
<protein>
    <submittedName>
        <fullName evidence="2">Thioesterase superfamily protein</fullName>
    </submittedName>
</protein>
<dbReference type="Pfam" id="PF03061">
    <property type="entry name" value="4HBT"/>
    <property type="match status" value="1"/>
</dbReference>
<dbReference type="CDD" id="cd03443">
    <property type="entry name" value="PaaI_thioesterase"/>
    <property type="match status" value="1"/>
</dbReference>
<sequence length="198" mass="21655">MSETSNKKIDPESLPQSVDDLKALPWCRTLLSAPGVTTFIPPSRVPENTNPHDRFFGKTMNNSTGIPTCICFHHEAPGNSVITEMSILFALSRGIDGYPHIAHGGIVAVLIDEVLGILIQRNMDTERDSPVFRMNTVTASMDIKYLKPVTTPGVVLAVGQIKEIKGKRIYLRAAVKDSSGVDLATCESLWVAIPRPKM</sequence>
<dbReference type="InterPro" id="IPR052061">
    <property type="entry name" value="PTE-AB_protein"/>
</dbReference>
<dbReference type="Gene3D" id="3.10.129.10">
    <property type="entry name" value="Hotdog Thioesterase"/>
    <property type="match status" value="1"/>
</dbReference>
<proteinExistence type="predicted"/>
<evidence type="ECO:0000313" key="2">
    <source>
        <dbReference type="EMBL" id="KAF0326702.1"/>
    </source>
</evidence>
<dbReference type="OrthoDB" id="506431at2759"/>